<dbReference type="AlphaFoldDB" id="B0JSK0"/>
<organism evidence="1 2">
    <name type="scientific">Microcystis aeruginosa (strain NIES-843 / IAM M-2473)</name>
    <dbReference type="NCBI Taxonomy" id="449447"/>
    <lineage>
        <taxon>Bacteria</taxon>
        <taxon>Bacillati</taxon>
        <taxon>Cyanobacteriota</taxon>
        <taxon>Cyanophyceae</taxon>
        <taxon>Oscillatoriophycideae</taxon>
        <taxon>Chroococcales</taxon>
        <taxon>Microcystaceae</taxon>
        <taxon>Microcystis</taxon>
    </lineage>
</organism>
<dbReference type="Proteomes" id="UP000001510">
    <property type="component" value="Chromosome"/>
</dbReference>
<name>B0JSK0_MICAN</name>
<dbReference type="EMBL" id="AP009552">
    <property type="protein sequence ID" value="BAG04158.1"/>
    <property type="molecule type" value="Genomic_DNA"/>
</dbReference>
<dbReference type="EnsemblBacteria" id="BAG04158">
    <property type="protein sequence ID" value="BAG04158"/>
    <property type="gene ID" value="MAE_43360"/>
</dbReference>
<dbReference type="PaxDb" id="449447-MAE_43360"/>
<dbReference type="HOGENOM" id="CLU_3063484_0_0_3"/>
<proteinExistence type="predicted"/>
<evidence type="ECO:0000313" key="2">
    <source>
        <dbReference type="Proteomes" id="UP000001510"/>
    </source>
</evidence>
<protein>
    <submittedName>
        <fullName evidence="1">Uncharacterized protein</fullName>
    </submittedName>
</protein>
<reference evidence="1 2" key="1">
    <citation type="journal article" date="2007" name="DNA Res.">
        <title>Complete genomic structure of the bloom-forming toxic cyanobacterium Microcystis aeruginosa NIES-843.</title>
        <authorList>
            <person name="Kaneko T."/>
            <person name="Nakajima N."/>
            <person name="Okamoto S."/>
            <person name="Suzuki I."/>
            <person name="Tanabe Y."/>
            <person name="Tamaoki M."/>
            <person name="Nakamura Y."/>
            <person name="Kasai F."/>
            <person name="Watanabe A."/>
            <person name="Kawashima K."/>
            <person name="Kishida Y."/>
            <person name="Ono A."/>
            <person name="Shimizu Y."/>
            <person name="Takahashi C."/>
            <person name="Minami C."/>
            <person name="Fujishiro T."/>
            <person name="Kohara M."/>
            <person name="Katoh M."/>
            <person name="Nakazaki N."/>
            <person name="Nakayama S."/>
            <person name="Yamada M."/>
            <person name="Tabata S."/>
            <person name="Watanabe M.M."/>
        </authorList>
    </citation>
    <scope>NUCLEOTIDE SEQUENCE [LARGE SCALE GENOMIC DNA]</scope>
    <source>
        <strain evidence="2">NIES-843 / IAM M-247</strain>
    </source>
</reference>
<evidence type="ECO:0000313" key="1">
    <source>
        <dbReference type="EMBL" id="BAG04158.1"/>
    </source>
</evidence>
<gene>
    <name evidence="1" type="ordered locus">MAE_43360</name>
</gene>
<keyword evidence="2" id="KW-1185">Reference proteome</keyword>
<accession>B0JSK0</accession>
<dbReference type="KEGG" id="mar:MAE_43360"/>
<dbReference type="STRING" id="449447.MAE_43360"/>
<sequence length="53" mass="6137">MAKRFPGLSPLWQGLWVGIKSIGNFPFPLDRIAKIQIKSCVNTHLEKLWLKPY</sequence>